<dbReference type="Gene3D" id="3.90.1200.10">
    <property type="match status" value="1"/>
</dbReference>
<organism evidence="2 3">
    <name type="scientific">Dryococelus australis</name>
    <dbReference type="NCBI Taxonomy" id="614101"/>
    <lineage>
        <taxon>Eukaryota</taxon>
        <taxon>Metazoa</taxon>
        <taxon>Ecdysozoa</taxon>
        <taxon>Arthropoda</taxon>
        <taxon>Hexapoda</taxon>
        <taxon>Insecta</taxon>
        <taxon>Pterygota</taxon>
        <taxon>Neoptera</taxon>
        <taxon>Polyneoptera</taxon>
        <taxon>Phasmatodea</taxon>
        <taxon>Verophasmatodea</taxon>
        <taxon>Anareolatae</taxon>
        <taxon>Phasmatidae</taxon>
        <taxon>Eurycanthinae</taxon>
        <taxon>Dryococelus</taxon>
    </lineage>
</organism>
<dbReference type="EMBL" id="JARBHB010000011">
    <property type="protein sequence ID" value="KAJ8872605.1"/>
    <property type="molecule type" value="Genomic_DNA"/>
</dbReference>
<dbReference type="Pfam" id="PF02958">
    <property type="entry name" value="EcKL"/>
    <property type="match status" value="1"/>
</dbReference>
<dbReference type="PANTHER" id="PTHR11012">
    <property type="entry name" value="PROTEIN KINASE-LIKE DOMAIN-CONTAINING"/>
    <property type="match status" value="1"/>
</dbReference>
<name>A0ABQ9GKQ4_9NEOP</name>
<feature type="domain" description="CHK kinase-like" evidence="1">
    <location>
        <begin position="124"/>
        <end position="311"/>
    </location>
</feature>
<keyword evidence="3" id="KW-1185">Reference proteome</keyword>
<comment type="caution">
    <text evidence="2">The sequence shown here is derived from an EMBL/GenBank/DDBJ whole genome shotgun (WGS) entry which is preliminary data.</text>
</comment>
<sequence>MTADSSALTKQDLEELLRPKLDAEGAQVEDVTIRRLTKPGDNMGSTMLAVDVSLKPGPRTLHLVAKMLPKSIALQGMFQCDTTVRKETNLYLLVRPAYERIQKENNVPEDKFLDVFPVCHGARENLKVQGYESGDRFNGLDLAHCELVVDKLARFHATAVAMKIKKPDEFRETVLQAAATVVIGPGDAHRFAKILEAIPAYETMKERITTALLRSTVIFNDGNPKPPREPFATITHLDLWVNNIMFQYGPGSSKENPKKMKFVDFQITRYDSPARDLLFFLYSSAKLEVLSEHYDYLVRLYYDSFIDCLQLLGCDATPFRFEDFLEELKNSSVIEFWHIIFMSAAISMPLEGVKSTDDERYEGERSSTKIGKTFASRANKLILDFASRNWI</sequence>
<evidence type="ECO:0000313" key="3">
    <source>
        <dbReference type="Proteomes" id="UP001159363"/>
    </source>
</evidence>
<dbReference type="SMART" id="SM00587">
    <property type="entry name" value="CHK"/>
    <property type="match status" value="1"/>
</dbReference>
<protein>
    <recommendedName>
        <fullName evidence="1">CHK kinase-like domain-containing protein</fullName>
    </recommendedName>
</protein>
<evidence type="ECO:0000259" key="1">
    <source>
        <dbReference type="SMART" id="SM00587"/>
    </source>
</evidence>
<gene>
    <name evidence="2" type="ORF">PR048_026211</name>
</gene>
<dbReference type="InterPro" id="IPR004119">
    <property type="entry name" value="EcKL"/>
</dbReference>
<dbReference type="InterPro" id="IPR011009">
    <property type="entry name" value="Kinase-like_dom_sf"/>
</dbReference>
<accession>A0ABQ9GKQ4</accession>
<evidence type="ECO:0000313" key="2">
    <source>
        <dbReference type="EMBL" id="KAJ8872605.1"/>
    </source>
</evidence>
<reference evidence="2 3" key="1">
    <citation type="submission" date="2023-02" db="EMBL/GenBank/DDBJ databases">
        <title>LHISI_Scaffold_Assembly.</title>
        <authorList>
            <person name="Stuart O.P."/>
            <person name="Cleave R."/>
            <person name="Magrath M.J.L."/>
            <person name="Mikheyev A.S."/>
        </authorList>
    </citation>
    <scope>NUCLEOTIDE SEQUENCE [LARGE SCALE GENOMIC DNA]</scope>
    <source>
        <strain evidence="2">Daus_M_001</strain>
        <tissue evidence="2">Leg muscle</tissue>
    </source>
</reference>
<dbReference type="Proteomes" id="UP001159363">
    <property type="component" value="Chromosome 10"/>
</dbReference>
<dbReference type="SUPFAM" id="SSF56112">
    <property type="entry name" value="Protein kinase-like (PK-like)"/>
    <property type="match status" value="1"/>
</dbReference>
<proteinExistence type="predicted"/>
<dbReference type="InterPro" id="IPR015897">
    <property type="entry name" value="CHK_kinase-like"/>
</dbReference>
<dbReference type="PANTHER" id="PTHR11012:SF55">
    <property type="entry name" value="BHLH DOMAIN-CONTAINING PROTEIN"/>
    <property type="match status" value="1"/>
</dbReference>